<feature type="transmembrane region" description="Helical" evidence="1">
    <location>
        <begin position="12"/>
        <end position="36"/>
    </location>
</feature>
<dbReference type="Pfam" id="PF05751">
    <property type="entry name" value="FixH"/>
    <property type="match status" value="1"/>
</dbReference>
<sequence>MAQELTGRHVLIITLSAFGVIIAVNLAMAFLAIGSFPGVEVRNSYIASQTFDRDRKAQQTLGWAARADHDGANLVIRVVDAAGNPPVLRDLSATVGRPTHRRGDVTPALRAEGGVYRAPLPLAPGNWTIQVTAFAPDGTAFRQKLHLYVPDRGN</sequence>
<dbReference type="InterPro" id="IPR008620">
    <property type="entry name" value="FixH"/>
</dbReference>
<proteinExistence type="predicted"/>
<dbReference type="AlphaFoldDB" id="A0A4Q9G2X1"/>
<dbReference type="PIRSF" id="PIRSF011386">
    <property type="entry name" value="FixH"/>
    <property type="match status" value="1"/>
</dbReference>
<comment type="caution">
    <text evidence="2">The sequence shown here is derived from an EMBL/GenBank/DDBJ whole genome shotgun (WGS) entry which is preliminary data.</text>
</comment>
<dbReference type="RefSeq" id="WP_130990671.1">
    <property type="nucleotide sequence ID" value="NZ_SISK01000004.1"/>
</dbReference>
<keyword evidence="3" id="KW-1185">Reference proteome</keyword>
<keyword evidence="1" id="KW-0812">Transmembrane</keyword>
<keyword evidence="1" id="KW-0472">Membrane</keyword>
<gene>
    <name evidence="2" type="ORF">EYE42_07395</name>
</gene>
<accession>A0A4Q9G2X1</accession>
<dbReference type="OrthoDB" id="1495896at2"/>
<organism evidence="2 3">
    <name type="scientific">Paracoccus subflavus</name>
    <dbReference type="NCBI Taxonomy" id="2528244"/>
    <lineage>
        <taxon>Bacteria</taxon>
        <taxon>Pseudomonadati</taxon>
        <taxon>Pseudomonadota</taxon>
        <taxon>Alphaproteobacteria</taxon>
        <taxon>Rhodobacterales</taxon>
        <taxon>Paracoccaceae</taxon>
        <taxon>Paracoccus</taxon>
    </lineage>
</organism>
<dbReference type="EMBL" id="SISK01000004">
    <property type="protein sequence ID" value="TBN41191.1"/>
    <property type="molecule type" value="Genomic_DNA"/>
</dbReference>
<keyword evidence="1" id="KW-1133">Transmembrane helix</keyword>
<dbReference type="InterPro" id="IPR018037">
    <property type="entry name" value="FixH_proteobacterial"/>
</dbReference>
<evidence type="ECO:0000313" key="3">
    <source>
        <dbReference type="Proteomes" id="UP000293520"/>
    </source>
</evidence>
<protein>
    <submittedName>
        <fullName evidence="2">Nitrogen fixation protein FixH</fullName>
    </submittedName>
</protein>
<evidence type="ECO:0000256" key="1">
    <source>
        <dbReference type="SAM" id="Phobius"/>
    </source>
</evidence>
<evidence type="ECO:0000313" key="2">
    <source>
        <dbReference type="EMBL" id="TBN41191.1"/>
    </source>
</evidence>
<reference evidence="2 3" key="1">
    <citation type="submission" date="2019-02" db="EMBL/GenBank/DDBJ databases">
        <title>Paracoccus subflavus sp. nov., isolated from marine sediment of the Pacific Ocean.</title>
        <authorList>
            <person name="Zhang G."/>
        </authorList>
    </citation>
    <scope>NUCLEOTIDE SEQUENCE [LARGE SCALE GENOMIC DNA]</scope>
    <source>
        <strain evidence="2 3">GY0581</strain>
    </source>
</reference>
<dbReference type="Proteomes" id="UP000293520">
    <property type="component" value="Unassembled WGS sequence"/>
</dbReference>
<name>A0A4Q9G2X1_9RHOB</name>